<feature type="transmembrane region" description="Helical" evidence="5">
    <location>
        <begin position="298"/>
        <end position="318"/>
    </location>
</feature>
<dbReference type="InterPro" id="IPR036259">
    <property type="entry name" value="MFS_trans_sf"/>
</dbReference>
<keyword evidence="4 5" id="KW-0472">Membrane</keyword>
<keyword evidence="8" id="KW-1185">Reference proteome</keyword>
<dbReference type="Pfam" id="PF07690">
    <property type="entry name" value="MFS_1"/>
    <property type="match status" value="1"/>
</dbReference>
<keyword evidence="2 5" id="KW-0812">Transmembrane</keyword>
<proteinExistence type="predicted"/>
<evidence type="ECO:0000313" key="7">
    <source>
        <dbReference type="EMBL" id="MCJ8209489.1"/>
    </source>
</evidence>
<feature type="domain" description="Major facilitator superfamily (MFS) profile" evidence="6">
    <location>
        <begin position="10"/>
        <end position="383"/>
    </location>
</feature>
<evidence type="ECO:0000256" key="1">
    <source>
        <dbReference type="ARBA" id="ARBA00004141"/>
    </source>
</evidence>
<evidence type="ECO:0000313" key="8">
    <source>
        <dbReference type="Proteomes" id="UP001139450"/>
    </source>
</evidence>
<organism evidence="7 8">
    <name type="scientific">Mucilaginibacter straminoryzae</name>
    <dbReference type="NCBI Taxonomy" id="2932774"/>
    <lineage>
        <taxon>Bacteria</taxon>
        <taxon>Pseudomonadati</taxon>
        <taxon>Bacteroidota</taxon>
        <taxon>Sphingobacteriia</taxon>
        <taxon>Sphingobacteriales</taxon>
        <taxon>Sphingobacteriaceae</taxon>
        <taxon>Mucilaginibacter</taxon>
    </lineage>
</organism>
<reference evidence="7" key="1">
    <citation type="submission" date="2022-04" db="EMBL/GenBank/DDBJ databases">
        <title>Mucilaginibacter sp. RS28 isolated from freshwater.</title>
        <authorList>
            <person name="Ko S.-R."/>
        </authorList>
    </citation>
    <scope>NUCLEOTIDE SEQUENCE</scope>
    <source>
        <strain evidence="7">RS28</strain>
    </source>
</reference>
<dbReference type="InterPro" id="IPR011701">
    <property type="entry name" value="MFS"/>
</dbReference>
<feature type="transmembrane region" description="Helical" evidence="5">
    <location>
        <begin position="357"/>
        <end position="378"/>
    </location>
</feature>
<sequence>MDNNSHPKNFRTATAVFFFNSGFGYAAWASRIPTIKHNLHLNEAELGALLFALPVGLMATMPFTSFLLSRYSSRKITLWGAAFFNIMLALVGLAATPWQLALVLFGFGSSRNMYNLSINAQAVSVQRLYTRSIITTFHGIWSFAGFAGAALGYLMVSLNIATTWHLPAVGVAMLLLAFYFYTNTFDDQPIKTTQKKPVFSLPDKHLLTFAIIAFASMACENTMYDWSGIYFIKGLGASQRMATAGFVFYMVAMTIGRFAGDKLVDRFGIEKILSYSGTLITAGLLISVLIPYTIAASIGFILTGFGVSCIIPLVFSLAGKSKTMSSATALASISTVGYIGFLVVPPMIGFVAQAAGIRAAFGIIAALGVLILWMVSLIKPAKAGVM</sequence>
<dbReference type="InterPro" id="IPR051788">
    <property type="entry name" value="MFS_Transporter"/>
</dbReference>
<evidence type="ECO:0000256" key="4">
    <source>
        <dbReference type="ARBA" id="ARBA00023136"/>
    </source>
</evidence>
<feature type="transmembrane region" description="Helical" evidence="5">
    <location>
        <begin position="272"/>
        <end position="292"/>
    </location>
</feature>
<evidence type="ECO:0000256" key="2">
    <source>
        <dbReference type="ARBA" id="ARBA00022692"/>
    </source>
</evidence>
<comment type="subcellular location">
    <subcellularLocation>
        <location evidence="1">Membrane</location>
        <topology evidence="1">Multi-pass membrane protein</topology>
    </subcellularLocation>
</comment>
<evidence type="ECO:0000256" key="5">
    <source>
        <dbReference type="SAM" id="Phobius"/>
    </source>
</evidence>
<dbReference type="GO" id="GO:0022857">
    <property type="term" value="F:transmembrane transporter activity"/>
    <property type="evidence" value="ECO:0007669"/>
    <property type="project" value="InterPro"/>
</dbReference>
<keyword evidence="3 5" id="KW-1133">Transmembrane helix</keyword>
<dbReference type="SUPFAM" id="SSF103473">
    <property type="entry name" value="MFS general substrate transporter"/>
    <property type="match status" value="1"/>
</dbReference>
<name>A0A9X2B8C7_9SPHI</name>
<feature type="transmembrane region" description="Helical" evidence="5">
    <location>
        <begin position="48"/>
        <end position="69"/>
    </location>
</feature>
<gene>
    <name evidence="7" type="ORF">MUY27_07195</name>
</gene>
<feature type="transmembrane region" description="Helical" evidence="5">
    <location>
        <begin position="244"/>
        <end position="260"/>
    </location>
</feature>
<dbReference type="RefSeq" id="WP_245129327.1">
    <property type="nucleotide sequence ID" value="NZ_JALJEJ010000003.1"/>
</dbReference>
<dbReference type="EMBL" id="JALJEJ010000003">
    <property type="protein sequence ID" value="MCJ8209489.1"/>
    <property type="molecule type" value="Genomic_DNA"/>
</dbReference>
<dbReference type="PROSITE" id="PS50850">
    <property type="entry name" value="MFS"/>
    <property type="match status" value="1"/>
</dbReference>
<evidence type="ECO:0000259" key="6">
    <source>
        <dbReference type="PROSITE" id="PS50850"/>
    </source>
</evidence>
<accession>A0A9X2B8C7</accession>
<dbReference type="Proteomes" id="UP001139450">
    <property type="component" value="Unassembled WGS sequence"/>
</dbReference>
<feature type="transmembrane region" description="Helical" evidence="5">
    <location>
        <begin position="330"/>
        <end position="351"/>
    </location>
</feature>
<dbReference type="CDD" id="cd17393">
    <property type="entry name" value="MFS_MosC_like"/>
    <property type="match status" value="1"/>
</dbReference>
<feature type="transmembrane region" description="Helical" evidence="5">
    <location>
        <begin position="12"/>
        <end position="28"/>
    </location>
</feature>
<comment type="caution">
    <text evidence="7">The sequence shown here is derived from an EMBL/GenBank/DDBJ whole genome shotgun (WGS) entry which is preliminary data.</text>
</comment>
<dbReference type="AlphaFoldDB" id="A0A9X2B8C7"/>
<dbReference type="PANTHER" id="PTHR23514:SF13">
    <property type="entry name" value="INNER MEMBRANE PROTEIN YBJJ"/>
    <property type="match status" value="1"/>
</dbReference>
<dbReference type="Gene3D" id="1.20.1250.20">
    <property type="entry name" value="MFS general substrate transporter like domains"/>
    <property type="match status" value="2"/>
</dbReference>
<evidence type="ECO:0000256" key="3">
    <source>
        <dbReference type="ARBA" id="ARBA00022989"/>
    </source>
</evidence>
<protein>
    <submittedName>
        <fullName evidence="7">MFS transporter</fullName>
    </submittedName>
</protein>
<feature type="transmembrane region" description="Helical" evidence="5">
    <location>
        <begin position="164"/>
        <end position="185"/>
    </location>
</feature>
<feature type="transmembrane region" description="Helical" evidence="5">
    <location>
        <begin position="139"/>
        <end position="158"/>
    </location>
</feature>
<dbReference type="InterPro" id="IPR020846">
    <property type="entry name" value="MFS_dom"/>
</dbReference>
<dbReference type="GO" id="GO:0016020">
    <property type="term" value="C:membrane"/>
    <property type="evidence" value="ECO:0007669"/>
    <property type="project" value="UniProtKB-SubCell"/>
</dbReference>
<feature type="transmembrane region" description="Helical" evidence="5">
    <location>
        <begin position="76"/>
        <end position="94"/>
    </location>
</feature>
<dbReference type="PANTHER" id="PTHR23514">
    <property type="entry name" value="BYPASS OF STOP CODON PROTEIN 6"/>
    <property type="match status" value="1"/>
</dbReference>